<evidence type="ECO:0000256" key="2">
    <source>
        <dbReference type="ARBA" id="ARBA00022723"/>
    </source>
</evidence>
<dbReference type="InterPro" id="IPR004198">
    <property type="entry name" value="Znf_C5HC2"/>
</dbReference>
<dbReference type="OrthoDB" id="1678912at2759"/>
<evidence type="ECO:0000313" key="15">
    <source>
        <dbReference type="Proteomes" id="UP000250266"/>
    </source>
</evidence>
<dbReference type="PANTHER" id="PTHR10694">
    <property type="entry name" value="LYSINE-SPECIFIC DEMETHYLASE"/>
    <property type="match status" value="1"/>
</dbReference>
<dbReference type="PANTHER" id="PTHR10694:SF33">
    <property type="entry name" value="LYSINE-SPECIFIC DEMETHYLASE 5"/>
    <property type="match status" value="1"/>
</dbReference>
<dbReference type="InterPro" id="IPR001965">
    <property type="entry name" value="Znf_PHD"/>
</dbReference>
<dbReference type="GO" id="GO:0003677">
    <property type="term" value="F:DNA binding"/>
    <property type="evidence" value="ECO:0007669"/>
    <property type="project" value="InterPro"/>
</dbReference>
<evidence type="ECO:0000259" key="12">
    <source>
        <dbReference type="PROSITE" id="PS51183"/>
    </source>
</evidence>
<keyword evidence="15" id="KW-1185">Reference proteome</keyword>
<dbReference type="GO" id="GO:0006355">
    <property type="term" value="P:regulation of DNA-templated transcription"/>
    <property type="evidence" value="ECO:0007669"/>
    <property type="project" value="TreeGrafter"/>
</dbReference>
<dbReference type="SMART" id="SM00249">
    <property type="entry name" value="PHD"/>
    <property type="match status" value="2"/>
</dbReference>
<dbReference type="InterPro" id="IPR019787">
    <property type="entry name" value="Znf_PHD-finger"/>
</dbReference>
<name>A0A8E2EE02_9PEZI</name>
<dbReference type="InterPro" id="IPR013637">
    <property type="entry name" value="Lys_sp_deMease-like_dom"/>
</dbReference>
<dbReference type="FunFam" id="1.10.150.60:FF:000010">
    <property type="entry name" value="PHD transcription factor (Rum1)"/>
    <property type="match status" value="1"/>
</dbReference>
<feature type="domain" description="JmjN" evidence="12">
    <location>
        <begin position="58"/>
        <end position="99"/>
    </location>
</feature>
<evidence type="ECO:0000256" key="4">
    <source>
        <dbReference type="ARBA" id="ARBA00022771"/>
    </source>
</evidence>
<proteinExistence type="predicted"/>
<keyword evidence="2" id="KW-0479">Metal-binding</keyword>
<dbReference type="InterPro" id="IPR001606">
    <property type="entry name" value="ARID_dom"/>
</dbReference>
<feature type="region of interest" description="Disordered" evidence="9">
    <location>
        <begin position="229"/>
        <end position="257"/>
    </location>
</feature>
<dbReference type="GO" id="GO:0008270">
    <property type="term" value="F:zinc ion binding"/>
    <property type="evidence" value="ECO:0007669"/>
    <property type="project" value="UniProtKB-KW"/>
</dbReference>
<accession>A0A8E2EE02</accession>
<keyword evidence="6" id="KW-0408">Iron</keyword>
<dbReference type="PROSITE" id="PS51011">
    <property type="entry name" value="ARID"/>
    <property type="match status" value="1"/>
</dbReference>
<feature type="domain" description="PHD-type" evidence="10">
    <location>
        <begin position="429"/>
        <end position="479"/>
    </location>
</feature>
<dbReference type="Gene3D" id="3.30.40.10">
    <property type="entry name" value="Zinc/RING finger domain, C3HC4 (zinc finger)"/>
    <property type="match status" value="2"/>
</dbReference>
<dbReference type="InterPro" id="IPR003347">
    <property type="entry name" value="JmjC_dom"/>
</dbReference>
<dbReference type="Proteomes" id="UP000250266">
    <property type="component" value="Unassembled WGS sequence"/>
</dbReference>
<protein>
    <submittedName>
        <fullName evidence="14">PLU-1-domain-containing protein</fullName>
    </submittedName>
</protein>
<dbReference type="PROSITE" id="PS51183">
    <property type="entry name" value="JMJN"/>
    <property type="match status" value="1"/>
</dbReference>
<keyword evidence="7" id="KW-0539">Nucleus</keyword>
<evidence type="ECO:0000256" key="5">
    <source>
        <dbReference type="ARBA" id="ARBA00022833"/>
    </source>
</evidence>
<evidence type="ECO:0000259" key="10">
    <source>
        <dbReference type="PROSITE" id="PS50016"/>
    </source>
</evidence>
<dbReference type="CDD" id="cd15543">
    <property type="entry name" value="PHD_RSF1"/>
    <property type="match status" value="1"/>
</dbReference>
<dbReference type="Pfam" id="PF02373">
    <property type="entry name" value="JmjC"/>
    <property type="match status" value="1"/>
</dbReference>
<evidence type="ECO:0000259" key="11">
    <source>
        <dbReference type="PROSITE" id="PS51011"/>
    </source>
</evidence>
<feature type="region of interest" description="Disordered" evidence="9">
    <location>
        <begin position="1583"/>
        <end position="1671"/>
    </location>
</feature>
<gene>
    <name evidence="14" type="ORF">K432DRAFT_293830</name>
</gene>
<dbReference type="SMART" id="SM00558">
    <property type="entry name" value="JmjC"/>
    <property type="match status" value="1"/>
</dbReference>
<dbReference type="GO" id="GO:0005634">
    <property type="term" value="C:nucleus"/>
    <property type="evidence" value="ECO:0007669"/>
    <property type="project" value="UniProtKB-SubCell"/>
</dbReference>
<dbReference type="InterPro" id="IPR013083">
    <property type="entry name" value="Znf_RING/FYVE/PHD"/>
</dbReference>
<dbReference type="GO" id="GO:0000785">
    <property type="term" value="C:chromatin"/>
    <property type="evidence" value="ECO:0007669"/>
    <property type="project" value="TreeGrafter"/>
</dbReference>
<dbReference type="Pfam" id="PF02928">
    <property type="entry name" value="zf-C5HC2"/>
    <property type="match status" value="1"/>
</dbReference>
<evidence type="ECO:0000256" key="9">
    <source>
        <dbReference type="SAM" id="MobiDB-lite"/>
    </source>
</evidence>
<dbReference type="FunFam" id="3.30.40.10:FF:000322">
    <property type="entry name" value="PHD transcription factor (Rum1)"/>
    <property type="match status" value="1"/>
</dbReference>
<feature type="compositionally biased region" description="Polar residues" evidence="9">
    <location>
        <begin position="377"/>
        <end position="387"/>
    </location>
</feature>
<feature type="compositionally biased region" description="Basic and acidic residues" evidence="9">
    <location>
        <begin position="419"/>
        <end position="435"/>
    </location>
</feature>
<organism evidence="14 15">
    <name type="scientific">Lepidopterella palustris CBS 459.81</name>
    <dbReference type="NCBI Taxonomy" id="1314670"/>
    <lineage>
        <taxon>Eukaryota</taxon>
        <taxon>Fungi</taxon>
        <taxon>Dikarya</taxon>
        <taxon>Ascomycota</taxon>
        <taxon>Pezizomycotina</taxon>
        <taxon>Dothideomycetes</taxon>
        <taxon>Pleosporomycetidae</taxon>
        <taxon>Mytilinidiales</taxon>
        <taxon>Argynnaceae</taxon>
        <taxon>Lepidopterella</taxon>
    </lineage>
</organism>
<dbReference type="InterPro" id="IPR003349">
    <property type="entry name" value="JmjN"/>
</dbReference>
<dbReference type="InterPro" id="IPR011011">
    <property type="entry name" value="Znf_FYVE_PHD"/>
</dbReference>
<dbReference type="FunFam" id="2.60.120.650:FF:000014">
    <property type="entry name" value="PHD transcription factor (Rum1)"/>
    <property type="match status" value="1"/>
</dbReference>
<dbReference type="Pfam" id="PF01388">
    <property type="entry name" value="ARID"/>
    <property type="match status" value="1"/>
</dbReference>
<dbReference type="SMART" id="SM01014">
    <property type="entry name" value="ARID"/>
    <property type="match status" value="1"/>
</dbReference>
<dbReference type="SUPFAM" id="SSF51197">
    <property type="entry name" value="Clavaminate synthase-like"/>
    <property type="match status" value="1"/>
</dbReference>
<dbReference type="CDD" id="cd15518">
    <property type="entry name" value="PHD_Ecm5p_Lid2p_like"/>
    <property type="match status" value="1"/>
</dbReference>
<dbReference type="GO" id="GO:0034647">
    <property type="term" value="F:histone H3K4me/H3K4me2/H3K4me3 demethylase activity"/>
    <property type="evidence" value="ECO:0007669"/>
    <property type="project" value="TreeGrafter"/>
</dbReference>
<dbReference type="PROSITE" id="PS50016">
    <property type="entry name" value="ZF_PHD_2"/>
    <property type="match status" value="2"/>
</dbReference>
<dbReference type="PROSITE" id="PS51184">
    <property type="entry name" value="JMJC"/>
    <property type="match status" value="1"/>
</dbReference>
<evidence type="ECO:0000256" key="8">
    <source>
        <dbReference type="PROSITE-ProRule" id="PRU00146"/>
    </source>
</evidence>
<dbReference type="SMART" id="SM00501">
    <property type="entry name" value="BRIGHT"/>
    <property type="match status" value="1"/>
</dbReference>
<keyword evidence="4 8" id="KW-0863">Zinc-finger</keyword>
<evidence type="ECO:0000256" key="7">
    <source>
        <dbReference type="ARBA" id="ARBA00023242"/>
    </source>
</evidence>
<feature type="domain" description="JmjC" evidence="13">
    <location>
        <begin position="571"/>
        <end position="737"/>
    </location>
</feature>
<feature type="domain" description="ARID" evidence="11">
    <location>
        <begin position="123"/>
        <end position="216"/>
    </location>
</feature>
<feature type="compositionally biased region" description="Basic residues" evidence="9">
    <location>
        <begin position="1490"/>
        <end position="1500"/>
    </location>
</feature>
<dbReference type="EMBL" id="KV744896">
    <property type="protein sequence ID" value="OCK82191.1"/>
    <property type="molecule type" value="Genomic_DNA"/>
</dbReference>
<evidence type="ECO:0000313" key="14">
    <source>
        <dbReference type="EMBL" id="OCK82191.1"/>
    </source>
</evidence>
<evidence type="ECO:0000256" key="6">
    <source>
        <dbReference type="ARBA" id="ARBA00023004"/>
    </source>
</evidence>
<keyword evidence="3" id="KW-0677">Repeat</keyword>
<evidence type="ECO:0000256" key="1">
    <source>
        <dbReference type="ARBA" id="ARBA00004123"/>
    </source>
</evidence>
<dbReference type="Gene3D" id="2.60.120.650">
    <property type="entry name" value="Cupin"/>
    <property type="match status" value="1"/>
</dbReference>
<dbReference type="PROSITE" id="PS01359">
    <property type="entry name" value="ZF_PHD_1"/>
    <property type="match status" value="2"/>
</dbReference>
<dbReference type="Pfam" id="PF02375">
    <property type="entry name" value="JmjN"/>
    <property type="match status" value="1"/>
</dbReference>
<reference evidence="14 15" key="1">
    <citation type="journal article" date="2016" name="Nat. Commun.">
        <title>Ectomycorrhizal ecology is imprinted in the genome of the dominant symbiotic fungus Cenococcum geophilum.</title>
        <authorList>
            <consortium name="DOE Joint Genome Institute"/>
            <person name="Peter M."/>
            <person name="Kohler A."/>
            <person name="Ohm R.A."/>
            <person name="Kuo A."/>
            <person name="Krutzmann J."/>
            <person name="Morin E."/>
            <person name="Arend M."/>
            <person name="Barry K.W."/>
            <person name="Binder M."/>
            <person name="Choi C."/>
            <person name="Clum A."/>
            <person name="Copeland A."/>
            <person name="Grisel N."/>
            <person name="Haridas S."/>
            <person name="Kipfer T."/>
            <person name="LaButti K."/>
            <person name="Lindquist E."/>
            <person name="Lipzen A."/>
            <person name="Maire R."/>
            <person name="Meier B."/>
            <person name="Mihaltcheva S."/>
            <person name="Molinier V."/>
            <person name="Murat C."/>
            <person name="Poggeler S."/>
            <person name="Quandt C.A."/>
            <person name="Sperisen C."/>
            <person name="Tritt A."/>
            <person name="Tisserant E."/>
            <person name="Crous P.W."/>
            <person name="Henrissat B."/>
            <person name="Nehls U."/>
            <person name="Egli S."/>
            <person name="Spatafora J.W."/>
            <person name="Grigoriev I.V."/>
            <person name="Martin F.M."/>
        </authorList>
    </citation>
    <scope>NUCLEOTIDE SEQUENCE [LARGE SCALE GENOMIC DNA]</scope>
    <source>
        <strain evidence="14 15">CBS 459.81</strain>
    </source>
</reference>
<feature type="region of interest" description="Disordered" evidence="9">
    <location>
        <begin position="1279"/>
        <end position="1299"/>
    </location>
</feature>
<dbReference type="CDD" id="cd16100">
    <property type="entry name" value="ARID"/>
    <property type="match status" value="1"/>
</dbReference>
<evidence type="ECO:0000259" key="13">
    <source>
        <dbReference type="PROSITE" id="PS51184"/>
    </source>
</evidence>
<dbReference type="Pfam" id="PF08429">
    <property type="entry name" value="PLU-1"/>
    <property type="match status" value="1"/>
</dbReference>
<dbReference type="SUPFAM" id="SSF46774">
    <property type="entry name" value="ARID-like"/>
    <property type="match status" value="1"/>
</dbReference>
<sequence length="1671" mass="188005">MGGVTLTGSNGSPSNGPAIPLSARKAQALDMSTVERKGTAPASREAPKPIRPFGLLEAPTFRPTEEEFKDPMEYVRKIAPEGRKYGIVKIIPPDSWNPSFAVDTERFHFRTRRQELNSIEGGTRANLNYLDQLSKFHKQHGNNLNRFPSVDKRPLDLYKLKKAVETRGGFDKVCKQKKWAEIGRDLGYSGKIMSSLSTSLKNSYQKWLHPYEEYIRLVKPGVHQLLEYENGGPFTPSPAPSPMKKSHQHTPSSLGGDSPAIRASTILNATIQNDSVPPLEPPRPVMTSGFTAVNAGGFTAVNAQPTQPASVSTPSSFSAINASNGFHREAADSRNSTPLRNGESPMMSAKNTPDLRPSALGSTPLSNGQAFNHLKRQLSQDTESGVNGDSDGSGRRNAAPTVAGSHMTQPRLPAPRIYPPRDRTNEKPGDRCEACGKTDDPSSILLCDSCDAGYHRNCLEPPLKSVPDYDWHCPKCLVGTGEFGFEEGGVYSLKQFQEKANNFWDNHFGPKMAFDQVANGKRQITEDEVEREFWRLVESITETVEVEYGADVHTTTHGSGFPTIERNPRDPYSTDPWNLNILPYNPESLFRNIKSDISGMTVPWLYVGMVFSTFCWHAEDHYTYSANYQHFGATKTWYGIPGEDAAKFEEAMREAVPELFETQPDLLFQLVTLLTPDQLMKAGVRVYALDQRAGQFVITFPKAYHAGFNHGFNFNEAVNFAPQDWEPFGEMGVQRLQDFRRPPCFSHDELLFEAARSKDTSIKTAKWLAPALQRMYDREIKIRTDFTEFHKAQQSHMCKIDMSSDKVDSDHPSFCNIELTFHWTDNPDEDYNCTYCKAYCYLSRLVCKKTSKVMCLLHAGTFECCDMREKDRLLGAYNGNDCSHLLMLRLENQDLQKLVQKVVEKAATPEAWSTKLDSLLENEPRPNLKALKSLVTEGERIDWELPELGELKKFVERCTELSEEATNYTARKQQNRRKNERAWRRGNAARAAEVDERERELRKVDNITKLLNEVDKLSFDSPEIALLRERADSIADFQKKAQTALRDYTQHTTEKLDELLEEGKGFNVDIPELDKLDRVVQQVKWYERAREYRGRNQTLQEVVDFIQQGLDLGIGEADPHILHFQEQKVQGELWEAKAKELMSVENVHYQQLDALSRQASTLPVSPETLAAVDAILKKQRDAQEQILSLYERSKDPELRQRPKYKEVREAMEALNELNSKPSGTLDLEKEQKRHEDWMRRGKKLFGKANAPLHILHAHMKTVEEKNRACFDLADQPRMPVEPASREHTPDDSQDIDGSGSSRDVFCICRKPEAGMMIECELCHEWYHGKCLKIARGKVKEDDKYTCPICDWRVKIPRDATRPKLEDLQGWQDEIATLPFQPEEEDTLDSIISHGSNFRDWVAKYINPLMSTPDELTTQRFYLRKLEGADILLANEINFFRQELHKWAPVTPEAPPILEVSLSTRKPRPTKQQKLMQQFGVNNPDELPQHLRTKPHNFKPRKSTDGSKNPQQIQPAPEPSHTPPGLPRSMSIGIGGEPSNGGTASYFDNLPITSSGYTNSPIFSSAPLHSQASRGISPTFNLSSHLSNSTTNPPLDPAMFSGPGFSRADNDGGASPMTNPFASSSSQPGGGMDSMFADLTNPEEMGTSHADEALAVTAPAEGGEDGGDFLNI</sequence>
<keyword evidence="5" id="KW-0862">Zinc</keyword>
<feature type="compositionally biased region" description="Polar residues" evidence="9">
    <location>
        <begin position="360"/>
        <end position="370"/>
    </location>
</feature>
<comment type="subcellular location">
    <subcellularLocation>
        <location evidence="1">Nucleus</location>
    </subcellularLocation>
</comment>
<dbReference type="SMART" id="SM00545">
    <property type="entry name" value="JmjN"/>
    <property type="match status" value="1"/>
</dbReference>
<dbReference type="InterPro" id="IPR019786">
    <property type="entry name" value="Zinc_finger_PHD-type_CS"/>
</dbReference>
<feature type="domain" description="PHD-type" evidence="10">
    <location>
        <begin position="1303"/>
        <end position="1352"/>
    </location>
</feature>
<feature type="region of interest" description="Disordered" evidence="9">
    <location>
        <begin position="1"/>
        <end position="22"/>
    </location>
</feature>
<evidence type="ECO:0000256" key="3">
    <source>
        <dbReference type="ARBA" id="ARBA00022737"/>
    </source>
</evidence>
<dbReference type="Gene3D" id="1.10.150.60">
    <property type="entry name" value="ARID DNA-binding domain"/>
    <property type="match status" value="1"/>
</dbReference>
<dbReference type="InterPro" id="IPR036431">
    <property type="entry name" value="ARID_dom_sf"/>
</dbReference>
<dbReference type="SUPFAM" id="SSF57903">
    <property type="entry name" value="FYVE/PHD zinc finger"/>
    <property type="match status" value="2"/>
</dbReference>
<feature type="compositionally biased region" description="Pro residues" evidence="9">
    <location>
        <begin position="1515"/>
        <end position="1525"/>
    </location>
</feature>
<feature type="region of interest" description="Disordered" evidence="9">
    <location>
        <begin position="31"/>
        <end position="50"/>
    </location>
</feature>
<feature type="compositionally biased region" description="Acidic residues" evidence="9">
    <location>
        <begin position="1661"/>
        <end position="1671"/>
    </location>
</feature>
<feature type="region of interest" description="Disordered" evidence="9">
    <location>
        <begin position="1480"/>
        <end position="1546"/>
    </location>
</feature>
<feature type="compositionally biased region" description="Polar residues" evidence="9">
    <location>
        <begin position="1"/>
        <end position="15"/>
    </location>
</feature>
<feature type="region of interest" description="Disordered" evidence="9">
    <location>
        <begin position="325"/>
        <end position="435"/>
    </location>
</feature>
<dbReference type="Pfam" id="PF00628">
    <property type="entry name" value="PHD"/>
    <property type="match status" value="2"/>
</dbReference>
<feature type="compositionally biased region" description="Polar residues" evidence="9">
    <location>
        <begin position="1615"/>
        <end position="1626"/>
    </location>
</feature>